<name>A0A1I3SNM4_9BACL</name>
<reference evidence="1 2" key="1">
    <citation type="submission" date="2016-10" db="EMBL/GenBank/DDBJ databases">
        <authorList>
            <person name="de Groot N.N."/>
        </authorList>
    </citation>
    <scope>NUCLEOTIDE SEQUENCE [LARGE SCALE GENOMIC DNA]</scope>
    <source>
        <strain evidence="1 2">DSM 44778</strain>
    </source>
</reference>
<keyword evidence="2" id="KW-1185">Reference proteome</keyword>
<dbReference type="Proteomes" id="UP000199545">
    <property type="component" value="Unassembled WGS sequence"/>
</dbReference>
<dbReference type="AlphaFoldDB" id="A0A1I3SNM4"/>
<dbReference type="OrthoDB" id="2990943at2"/>
<proteinExistence type="predicted"/>
<sequence>MISLEEREKIYRALEEEREPVIQLFQRAFSFPYTPDTEVILVYVGNRLFDFEMSVRPCTSLPLFDLVPYRYEENGEPVYEIEELKLKKFRCDTYLDESRRYDVRYAEKVRPLFANWLSDLLRSVSGYHRFPYPIYLSFSADYPHYYNLRTKKFVKYKVSQEDQRKIIEAFQYVEDEITRSFQELFTYSYTRETEAILLEAKFDQIYGFSFDFKPITNQLKEVPLYYDRSGKPVFGYLHMGTEIHFEKFLDVNAIIHQDLDAVYSVIMERLFVKWLGKFLKTVKGYRSFPYPIYFTHESLYPHYYDIRTGKLKKMEGI</sequence>
<dbReference type="RefSeq" id="WP_093230844.1">
    <property type="nucleotide sequence ID" value="NZ_FORR01000013.1"/>
</dbReference>
<gene>
    <name evidence="1" type="ORF">SAMN05421852_11374</name>
</gene>
<accession>A0A1I3SNM4</accession>
<protein>
    <submittedName>
        <fullName evidence="1">Uncharacterized protein</fullName>
    </submittedName>
</protein>
<organism evidence="1 2">
    <name type="scientific">Thermoflavimicrobium dichotomicum</name>
    <dbReference type="NCBI Taxonomy" id="46223"/>
    <lineage>
        <taxon>Bacteria</taxon>
        <taxon>Bacillati</taxon>
        <taxon>Bacillota</taxon>
        <taxon>Bacilli</taxon>
        <taxon>Bacillales</taxon>
        <taxon>Thermoactinomycetaceae</taxon>
        <taxon>Thermoflavimicrobium</taxon>
    </lineage>
</organism>
<dbReference type="EMBL" id="FORR01000013">
    <property type="protein sequence ID" value="SFJ58997.1"/>
    <property type="molecule type" value="Genomic_DNA"/>
</dbReference>
<evidence type="ECO:0000313" key="1">
    <source>
        <dbReference type="EMBL" id="SFJ58997.1"/>
    </source>
</evidence>
<evidence type="ECO:0000313" key="2">
    <source>
        <dbReference type="Proteomes" id="UP000199545"/>
    </source>
</evidence>